<evidence type="ECO:0000313" key="2">
    <source>
        <dbReference type="Proteomes" id="UP001159363"/>
    </source>
</evidence>
<name>A0ABQ9G3I7_9NEOP</name>
<proteinExistence type="predicted"/>
<protein>
    <recommendedName>
        <fullName evidence="3">BED-type domain-containing protein</fullName>
    </recommendedName>
</protein>
<evidence type="ECO:0008006" key="3">
    <source>
        <dbReference type="Google" id="ProtNLM"/>
    </source>
</evidence>
<sequence>MEGSEKKKKVRYMCVYITKWEESCIWLRPVKTNKHKAYCSLCKRVFHSHGGTDDCTQHTSTAGNESYLFNGSFVTPGFINLLSTSATKEAKLQLSKINSFFNNATMSYSKTLAEELSLVYHTVKHSVNKETANRLLCGCTKADAIDKNVLAPKSVKDLVDILSNEDDARKFFSLATDASYYKNHSYFDPCEGIQNKILDLIEQSDETQSVEQNGLDLRNVSYYYADNAFVNYGKHH</sequence>
<gene>
    <name evidence="1" type="ORF">PR048_032900</name>
</gene>
<evidence type="ECO:0000313" key="1">
    <source>
        <dbReference type="EMBL" id="KAJ8867038.1"/>
    </source>
</evidence>
<accession>A0ABQ9G3I7</accession>
<dbReference type="Proteomes" id="UP001159363">
    <property type="component" value="Chromosome 15"/>
</dbReference>
<keyword evidence="2" id="KW-1185">Reference proteome</keyword>
<comment type="caution">
    <text evidence="1">The sequence shown here is derived from an EMBL/GenBank/DDBJ whole genome shotgun (WGS) entry which is preliminary data.</text>
</comment>
<reference evidence="1 2" key="1">
    <citation type="submission" date="2023-02" db="EMBL/GenBank/DDBJ databases">
        <title>LHISI_Scaffold_Assembly.</title>
        <authorList>
            <person name="Stuart O.P."/>
            <person name="Cleave R."/>
            <person name="Magrath M.J.L."/>
            <person name="Mikheyev A.S."/>
        </authorList>
    </citation>
    <scope>NUCLEOTIDE SEQUENCE [LARGE SCALE GENOMIC DNA]</scope>
    <source>
        <strain evidence="1">Daus_M_001</strain>
        <tissue evidence="1">Leg muscle</tissue>
    </source>
</reference>
<organism evidence="1 2">
    <name type="scientific">Dryococelus australis</name>
    <dbReference type="NCBI Taxonomy" id="614101"/>
    <lineage>
        <taxon>Eukaryota</taxon>
        <taxon>Metazoa</taxon>
        <taxon>Ecdysozoa</taxon>
        <taxon>Arthropoda</taxon>
        <taxon>Hexapoda</taxon>
        <taxon>Insecta</taxon>
        <taxon>Pterygota</taxon>
        <taxon>Neoptera</taxon>
        <taxon>Polyneoptera</taxon>
        <taxon>Phasmatodea</taxon>
        <taxon>Verophasmatodea</taxon>
        <taxon>Anareolatae</taxon>
        <taxon>Phasmatidae</taxon>
        <taxon>Eurycanthinae</taxon>
        <taxon>Dryococelus</taxon>
    </lineage>
</organism>
<dbReference type="EMBL" id="JARBHB010000016">
    <property type="protein sequence ID" value="KAJ8867038.1"/>
    <property type="molecule type" value="Genomic_DNA"/>
</dbReference>